<dbReference type="Pfam" id="PF04893">
    <property type="entry name" value="Yip1"/>
    <property type="match status" value="1"/>
</dbReference>
<dbReference type="PANTHER" id="PTHR12822:SF2">
    <property type="entry name" value="PROTEIN YIPF"/>
    <property type="match status" value="1"/>
</dbReference>
<evidence type="ECO:0000259" key="7">
    <source>
        <dbReference type="Pfam" id="PF04893"/>
    </source>
</evidence>
<evidence type="ECO:0000256" key="2">
    <source>
        <dbReference type="ARBA" id="ARBA00010596"/>
    </source>
</evidence>
<proteinExistence type="inferred from homology"/>
<feature type="transmembrane region" description="Helical" evidence="6">
    <location>
        <begin position="178"/>
        <end position="201"/>
    </location>
</feature>
<comment type="subcellular location">
    <subcellularLocation>
        <location evidence="6">Golgi apparatus membrane</location>
        <topology evidence="6">Multi-pass membrane protein</topology>
    </subcellularLocation>
    <subcellularLocation>
        <location evidence="1">Membrane</location>
        <topology evidence="1">Multi-pass membrane protein</topology>
    </subcellularLocation>
</comment>
<comment type="caution">
    <text evidence="8">The sequence shown here is derived from an EMBL/GenBank/DDBJ whole genome shotgun (WGS) entry which is preliminary data.</text>
</comment>
<accession>A0A232FJ33</accession>
<dbReference type="GO" id="GO:0016192">
    <property type="term" value="P:vesicle-mediated transport"/>
    <property type="evidence" value="ECO:0007669"/>
    <property type="project" value="InterPro"/>
</dbReference>
<evidence type="ECO:0000313" key="9">
    <source>
        <dbReference type="Proteomes" id="UP000215335"/>
    </source>
</evidence>
<feature type="transmembrane region" description="Helical" evidence="6">
    <location>
        <begin position="222"/>
        <end position="245"/>
    </location>
</feature>
<feature type="domain" description="Yip1" evidence="7">
    <location>
        <begin position="131"/>
        <end position="264"/>
    </location>
</feature>
<dbReference type="GO" id="GO:0031267">
    <property type="term" value="F:small GTPase binding"/>
    <property type="evidence" value="ECO:0007669"/>
    <property type="project" value="InterPro"/>
</dbReference>
<evidence type="ECO:0000256" key="5">
    <source>
        <dbReference type="ARBA" id="ARBA00023136"/>
    </source>
</evidence>
<gene>
    <name evidence="8" type="ORF">TSAR_015652</name>
</gene>
<evidence type="ECO:0000256" key="4">
    <source>
        <dbReference type="ARBA" id="ARBA00022989"/>
    </source>
</evidence>
<evidence type="ECO:0000256" key="1">
    <source>
        <dbReference type="ARBA" id="ARBA00004141"/>
    </source>
</evidence>
<comment type="similarity">
    <text evidence="2 6">Belongs to the YIP1 family.</text>
</comment>
<dbReference type="InterPro" id="IPR006977">
    <property type="entry name" value="Yip1_dom"/>
</dbReference>
<dbReference type="AlphaFoldDB" id="A0A232FJ33"/>
<protein>
    <recommendedName>
        <fullName evidence="6">Protein YIPF</fullName>
    </recommendedName>
</protein>
<keyword evidence="9" id="KW-1185">Reference proteome</keyword>
<name>A0A232FJ33_9HYME</name>
<keyword evidence="4 6" id="KW-1133">Transmembrane helix</keyword>
<keyword evidence="3 6" id="KW-0812">Transmembrane</keyword>
<evidence type="ECO:0000256" key="3">
    <source>
        <dbReference type="ARBA" id="ARBA00022692"/>
    </source>
</evidence>
<reference evidence="8 9" key="1">
    <citation type="journal article" date="2017" name="Curr. Biol.">
        <title>The Evolution of Venom by Co-option of Single-Copy Genes.</title>
        <authorList>
            <person name="Martinson E.O."/>
            <person name="Mrinalini"/>
            <person name="Kelkar Y.D."/>
            <person name="Chang C.H."/>
            <person name="Werren J.H."/>
        </authorList>
    </citation>
    <scope>NUCLEOTIDE SEQUENCE [LARGE SCALE GENOMIC DNA]</scope>
    <source>
        <strain evidence="8 9">Alberta</strain>
        <tissue evidence="8">Whole body</tissue>
    </source>
</reference>
<dbReference type="InterPro" id="IPR039765">
    <property type="entry name" value="Yip5/YIPF1/YIPF2"/>
</dbReference>
<organism evidence="8 9">
    <name type="scientific">Trichomalopsis sarcophagae</name>
    <dbReference type="NCBI Taxonomy" id="543379"/>
    <lineage>
        <taxon>Eukaryota</taxon>
        <taxon>Metazoa</taxon>
        <taxon>Ecdysozoa</taxon>
        <taxon>Arthropoda</taxon>
        <taxon>Hexapoda</taxon>
        <taxon>Insecta</taxon>
        <taxon>Pterygota</taxon>
        <taxon>Neoptera</taxon>
        <taxon>Endopterygota</taxon>
        <taxon>Hymenoptera</taxon>
        <taxon>Apocrita</taxon>
        <taxon>Proctotrupomorpha</taxon>
        <taxon>Chalcidoidea</taxon>
        <taxon>Pteromalidae</taxon>
        <taxon>Pteromalinae</taxon>
        <taxon>Trichomalopsis</taxon>
    </lineage>
</organism>
<dbReference type="Proteomes" id="UP000215335">
    <property type="component" value="Unassembled WGS sequence"/>
</dbReference>
<evidence type="ECO:0000313" key="8">
    <source>
        <dbReference type="EMBL" id="OXU30685.1"/>
    </source>
</evidence>
<dbReference type="GO" id="GO:0000139">
    <property type="term" value="C:Golgi membrane"/>
    <property type="evidence" value="ECO:0007669"/>
    <property type="project" value="UniProtKB-SubCell"/>
</dbReference>
<feature type="transmembrane region" description="Helical" evidence="6">
    <location>
        <begin position="283"/>
        <end position="304"/>
    </location>
</feature>
<keyword evidence="5 6" id="KW-0472">Membrane</keyword>
<feature type="transmembrane region" description="Helical" evidence="6">
    <location>
        <begin position="251"/>
        <end position="271"/>
    </location>
</feature>
<sequence length="343" mass="38245">MSHPGVVFQNVKIILDDINTHRTVDTMDGNRMNPGDQQFISFQDFPDMNSASSAQVHVDLGTPGQNQQLFGQMQDDPSLQGFPGQKDDKAAKSFWTVEYYQKYFNVSTNDVVERLKRSMIPHGMDNYLISYIRPNPDLYGPFWVCVTLIFAIAISGNLANYFQTASGGNYHWKYDFHIVSYAATCIFLYAWLLPLVLWGALKWSKSQELTANDELIQNDADIGLLELLCLYGYSLTIYIPVAFLWTIQIGLLQWSLVLVATVLSGGVLIRSLLPIIPGKQKPIYLAVILGMHLVLAAGFMLYFFHVPSTSHPDIIPTPSSTSTTVAPIKISPAQNISAPSKQA</sequence>
<dbReference type="EMBL" id="NNAY01000131">
    <property type="protein sequence ID" value="OXU30685.1"/>
    <property type="molecule type" value="Genomic_DNA"/>
</dbReference>
<evidence type="ECO:0000256" key="6">
    <source>
        <dbReference type="RuleBase" id="RU361264"/>
    </source>
</evidence>
<dbReference type="PANTHER" id="PTHR12822">
    <property type="entry name" value="PROTEIN YIPF"/>
    <property type="match status" value="1"/>
</dbReference>
<dbReference type="STRING" id="543379.A0A232FJ33"/>
<feature type="transmembrane region" description="Helical" evidence="6">
    <location>
        <begin position="138"/>
        <end position="158"/>
    </location>
</feature>
<dbReference type="OrthoDB" id="10256463at2759"/>